<protein>
    <submittedName>
        <fullName evidence="1">Uncharacterized protein</fullName>
    </submittedName>
</protein>
<gene>
    <name evidence="1" type="ORF">SDC9_135811</name>
</gene>
<dbReference type="EMBL" id="VSSQ01036275">
    <property type="protein sequence ID" value="MPM88707.1"/>
    <property type="molecule type" value="Genomic_DNA"/>
</dbReference>
<comment type="caution">
    <text evidence="1">The sequence shown here is derived from an EMBL/GenBank/DDBJ whole genome shotgun (WGS) entry which is preliminary data.</text>
</comment>
<evidence type="ECO:0000313" key="1">
    <source>
        <dbReference type="EMBL" id="MPM88707.1"/>
    </source>
</evidence>
<accession>A0A645DHH4</accession>
<organism evidence="1">
    <name type="scientific">bioreactor metagenome</name>
    <dbReference type="NCBI Taxonomy" id="1076179"/>
    <lineage>
        <taxon>unclassified sequences</taxon>
        <taxon>metagenomes</taxon>
        <taxon>ecological metagenomes</taxon>
    </lineage>
</organism>
<dbReference type="AlphaFoldDB" id="A0A645DHH4"/>
<sequence>MPHETCGFVVYDCGVPWICGAVTELWAEERPDEEALQSSSGGGALV</sequence>
<proteinExistence type="predicted"/>
<reference evidence="1" key="1">
    <citation type="submission" date="2019-08" db="EMBL/GenBank/DDBJ databases">
        <authorList>
            <person name="Kucharzyk K."/>
            <person name="Murdoch R.W."/>
            <person name="Higgins S."/>
            <person name="Loffler F."/>
        </authorList>
    </citation>
    <scope>NUCLEOTIDE SEQUENCE</scope>
</reference>
<name>A0A645DHH4_9ZZZZ</name>